<comment type="catalytic activity">
    <reaction evidence="6">
        <text>D-fructose + ATP = D-fructose 6-phosphate + ADP + H(+)</text>
        <dbReference type="Rhea" id="RHEA:16125"/>
        <dbReference type="ChEBI" id="CHEBI:15378"/>
        <dbReference type="ChEBI" id="CHEBI:30616"/>
        <dbReference type="ChEBI" id="CHEBI:37721"/>
        <dbReference type="ChEBI" id="CHEBI:61527"/>
        <dbReference type="ChEBI" id="CHEBI:456216"/>
        <dbReference type="EC" id="2.7.1.4"/>
    </reaction>
</comment>
<dbReference type="PROSITE" id="PS01125">
    <property type="entry name" value="ROK"/>
    <property type="match status" value="1"/>
</dbReference>
<dbReference type="InterPro" id="IPR051804">
    <property type="entry name" value="Carb_Metab_Reg_Kinase/Isom"/>
</dbReference>
<keyword evidence="3" id="KW-0862">Zinc</keyword>
<evidence type="ECO:0000256" key="4">
    <source>
        <dbReference type="ARBA" id="ARBA00022842"/>
    </source>
</evidence>
<organism evidence="7 8">
    <name type="scientific">Croceibacterium atlanticum</name>
    <dbReference type="NCBI Taxonomy" id="1267766"/>
    <lineage>
        <taxon>Bacteria</taxon>
        <taxon>Pseudomonadati</taxon>
        <taxon>Pseudomonadota</taxon>
        <taxon>Alphaproteobacteria</taxon>
        <taxon>Sphingomonadales</taxon>
        <taxon>Erythrobacteraceae</taxon>
        <taxon>Croceibacterium</taxon>
    </lineage>
</organism>
<evidence type="ECO:0000256" key="1">
    <source>
        <dbReference type="ARBA" id="ARBA00001946"/>
    </source>
</evidence>
<accession>A0A0F7KPC6</accession>
<dbReference type="STRING" id="1267766.WYH_00346"/>
<dbReference type="EMBL" id="CP011452">
    <property type="protein sequence ID" value="AKH41409.1"/>
    <property type="molecule type" value="Genomic_DNA"/>
</dbReference>
<keyword evidence="7" id="KW-0808">Transferase</keyword>
<dbReference type="PANTHER" id="PTHR42742:SF3">
    <property type="entry name" value="FRUCTOKINASE"/>
    <property type="match status" value="1"/>
</dbReference>
<dbReference type="PATRIC" id="fig|1267766.3.peg.354"/>
<gene>
    <name evidence="7" type="primary">gmuE</name>
    <name evidence="7" type="ORF">WYH_00346</name>
</gene>
<dbReference type="GO" id="GO:0008865">
    <property type="term" value="F:fructokinase activity"/>
    <property type="evidence" value="ECO:0007669"/>
    <property type="project" value="UniProtKB-EC"/>
</dbReference>
<dbReference type="Gene3D" id="3.30.420.40">
    <property type="match status" value="2"/>
</dbReference>
<keyword evidence="8" id="KW-1185">Reference proteome</keyword>
<dbReference type="KEGG" id="aay:WYH_00346"/>
<comment type="cofactor">
    <cofactor evidence="1">
        <name>Mg(2+)</name>
        <dbReference type="ChEBI" id="CHEBI:18420"/>
    </cofactor>
</comment>
<dbReference type="Pfam" id="PF00480">
    <property type="entry name" value="ROK"/>
    <property type="match status" value="1"/>
</dbReference>
<dbReference type="RefSeq" id="WP_046902445.1">
    <property type="nucleotide sequence ID" value="NZ_CP011452.2"/>
</dbReference>
<protein>
    <recommendedName>
        <fullName evidence="5">fructokinase</fullName>
        <ecNumber evidence="5">2.7.1.4</ecNumber>
    </recommendedName>
</protein>
<evidence type="ECO:0000256" key="2">
    <source>
        <dbReference type="ARBA" id="ARBA00022723"/>
    </source>
</evidence>
<dbReference type="Proteomes" id="UP000034392">
    <property type="component" value="Chromosome"/>
</dbReference>
<dbReference type="EC" id="2.7.1.4" evidence="5"/>
<dbReference type="OrthoDB" id="9783435at2"/>
<evidence type="ECO:0000313" key="8">
    <source>
        <dbReference type="Proteomes" id="UP000034392"/>
    </source>
</evidence>
<dbReference type="InterPro" id="IPR049874">
    <property type="entry name" value="ROK_cs"/>
</dbReference>
<dbReference type="PANTHER" id="PTHR42742">
    <property type="entry name" value="TRANSCRIPTIONAL REPRESSOR MPRA"/>
    <property type="match status" value="1"/>
</dbReference>
<proteinExistence type="predicted"/>
<name>A0A0F7KPC6_9SPHN</name>
<evidence type="ECO:0000313" key="7">
    <source>
        <dbReference type="EMBL" id="AKH41409.1"/>
    </source>
</evidence>
<dbReference type="SUPFAM" id="SSF53067">
    <property type="entry name" value="Actin-like ATPase domain"/>
    <property type="match status" value="1"/>
</dbReference>
<reference evidence="7" key="1">
    <citation type="submission" date="2015-05" db="EMBL/GenBank/DDBJ databases">
        <title>The complete genome of Altererythrobacter atlanticus strain 26DY36.</title>
        <authorList>
            <person name="Wu Y.-H."/>
            <person name="Cheng H."/>
            <person name="Wu X.-W."/>
        </authorList>
    </citation>
    <scope>NUCLEOTIDE SEQUENCE [LARGE SCALE GENOMIC DNA]</scope>
    <source>
        <strain evidence="7">26DY36</strain>
    </source>
</reference>
<dbReference type="GO" id="GO:0046872">
    <property type="term" value="F:metal ion binding"/>
    <property type="evidence" value="ECO:0007669"/>
    <property type="project" value="UniProtKB-KW"/>
</dbReference>
<sequence length="296" mass="30806">MARLAGVELGGTKSIAVLADDDRIVAREILPTLEPGSTLPTINAILRGWWDEAPFAALGMASFGPLQLDPGREGFGTMLATPKRGWDGARIAEVLSAGLDCPWSIDTDVNAAALAEFRWGAGAGCGAICYITIGTGVGGGLLLDGKPVHGAMHPEIGHLRLRRAAGDDFPGVCPFHGDCIEGLVSGPAIAARFGMAAPDVPDDHPLWTNVAHDLGELACAVILTHSANRILFGGTVSLARQFLLSQIRDHVVSRLGDYLPALDDAGARDRIRIASLGADAGPMGAVALAQSSLQQR</sequence>
<dbReference type="InterPro" id="IPR043129">
    <property type="entry name" value="ATPase_NBD"/>
</dbReference>
<evidence type="ECO:0000256" key="3">
    <source>
        <dbReference type="ARBA" id="ARBA00022833"/>
    </source>
</evidence>
<keyword evidence="2" id="KW-0479">Metal-binding</keyword>
<dbReference type="InterPro" id="IPR000600">
    <property type="entry name" value="ROK"/>
</dbReference>
<evidence type="ECO:0000256" key="5">
    <source>
        <dbReference type="ARBA" id="ARBA00038887"/>
    </source>
</evidence>
<evidence type="ECO:0000256" key="6">
    <source>
        <dbReference type="ARBA" id="ARBA00048451"/>
    </source>
</evidence>
<dbReference type="AlphaFoldDB" id="A0A0F7KPC6"/>
<dbReference type="CDD" id="cd24067">
    <property type="entry name" value="ASKHA_NBD_ROK_BsFRK-like"/>
    <property type="match status" value="1"/>
</dbReference>
<keyword evidence="4" id="KW-0460">Magnesium</keyword>